<evidence type="ECO:0000256" key="2">
    <source>
        <dbReference type="ARBA" id="ARBA00022603"/>
    </source>
</evidence>
<dbReference type="Pfam" id="PF00590">
    <property type="entry name" value="TP_methylase"/>
    <property type="match status" value="1"/>
</dbReference>
<dbReference type="EMBL" id="QUBR01000001">
    <property type="protein sequence ID" value="REK72624.1"/>
    <property type="molecule type" value="Genomic_DNA"/>
</dbReference>
<dbReference type="Gene3D" id="3.40.50.720">
    <property type="entry name" value="NAD(P)-binding Rossmann-like Domain"/>
    <property type="match status" value="1"/>
</dbReference>
<dbReference type="Gene3D" id="3.30.950.10">
    <property type="entry name" value="Methyltransferase, Cobalt-precorrin-4 Transmethylase, Domain 2"/>
    <property type="match status" value="1"/>
</dbReference>
<dbReference type="Pfam" id="PF13241">
    <property type="entry name" value="NAD_binding_7"/>
    <property type="match status" value="1"/>
</dbReference>
<name>A0A371P9I1_9ACTN</name>
<dbReference type="Proteomes" id="UP000265581">
    <property type="component" value="Unassembled WGS sequence"/>
</dbReference>
<dbReference type="NCBIfam" id="NF004790">
    <property type="entry name" value="PRK06136.1"/>
    <property type="match status" value="1"/>
</dbReference>
<keyword evidence="5" id="KW-0627">Porphyrin biosynthesis</keyword>
<dbReference type="InterPro" id="IPR035996">
    <property type="entry name" value="4pyrrol_Methylase_sf"/>
</dbReference>
<dbReference type="InterPro" id="IPR006366">
    <property type="entry name" value="CobA/CysG_C"/>
</dbReference>
<dbReference type="InterPro" id="IPR014776">
    <property type="entry name" value="4pyrrole_Mease_sub2"/>
</dbReference>
<evidence type="ECO:0000313" key="7">
    <source>
        <dbReference type="EMBL" id="REK72624.1"/>
    </source>
</evidence>
<proteinExistence type="predicted"/>
<dbReference type="CDD" id="cd11642">
    <property type="entry name" value="SUMT"/>
    <property type="match status" value="1"/>
</dbReference>
<evidence type="ECO:0000256" key="1">
    <source>
        <dbReference type="ARBA" id="ARBA00012162"/>
    </source>
</evidence>
<accession>A0A371P9I1</accession>
<evidence type="ECO:0000256" key="5">
    <source>
        <dbReference type="ARBA" id="ARBA00023244"/>
    </source>
</evidence>
<dbReference type="PANTHER" id="PTHR45790">
    <property type="entry name" value="SIROHEME SYNTHASE-RELATED"/>
    <property type="match status" value="1"/>
</dbReference>
<evidence type="ECO:0000256" key="4">
    <source>
        <dbReference type="ARBA" id="ARBA00022691"/>
    </source>
</evidence>
<dbReference type="InterPro" id="IPR050161">
    <property type="entry name" value="Siro_Cobalamin_biosynth"/>
</dbReference>
<evidence type="ECO:0000313" key="8">
    <source>
        <dbReference type="Proteomes" id="UP000265581"/>
    </source>
</evidence>
<dbReference type="SUPFAM" id="SSF53790">
    <property type="entry name" value="Tetrapyrrole methylase"/>
    <property type="match status" value="1"/>
</dbReference>
<keyword evidence="3 7" id="KW-0808">Transferase</keyword>
<comment type="caution">
    <text evidence="7">The sequence shown here is derived from an EMBL/GenBank/DDBJ whole genome shotgun (WGS) entry which is preliminary data.</text>
</comment>
<keyword evidence="2 7" id="KW-0489">Methyltransferase</keyword>
<protein>
    <recommendedName>
        <fullName evidence="1">uroporphyrinogen-III C-methyltransferase</fullName>
        <ecNumber evidence="1">2.1.1.107</ecNumber>
    </recommendedName>
</protein>
<dbReference type="NCBIfam" id="TIGR01469">
    <property type="entry name" value="cobA_cysG_Cterm"/>
    <property type="match status" value="1"/>
</dbReference>
<dbReference type="InterPro" id="IPR014777">
    <property type="entry name" value="4pyrrole_Mease_sub1"/>
</dbReference>
<feature type="domain" description="Tetrapyrrole methylase" evidence="6">
    <location>
        <begin position="90"/>
        <end position="301"/>
    </location>
</feature>
<dbReference type="GO" id="GO:0004851">
    <property type="term" value="F:uroporphyrin-III C-methyltransferase activity"/>
    <property type="evidence" value="ECO:0007669"/>
    <property type="project" value="UniProtKB-EC"/>
</dbReference>
<evidence type="ECO:0000259" key="6">
    <source>
        <dbReference type="Pfam" id="PF00590"/>
    </source>
</evidence>
<dbReference type="AlphaFoldDB" id="A0A371P9I1"/>
<keyword evidence="4" id="KW-0949">S-adenosyl-L-methionine</keyword>
<dbReference type="FunFam" id="3.40.1010.10:FF:000001">
    <property type="entry name" value="Siroheme synthase"/>
    <property type="match status" value="1"/>
</dbReference>
<sequence length="334" mass="33778">MTPFDVAGLDAVVIGGDTRAAAQVAALLDGGSSVTVVAPELTATIDDLVGRGLVTWVRDVEPADLDRFDLVLRGRPRAPEPDRILGIGSVTLVGGGPGDPGLVTVAGREAIQQADVIVTDRLAPIAALAWARPDVELIDVAKIPGGRSTSQDDINQLLVEHAKAGRHVVRFKGGDNFVFGRGGEELLACHAAGIATRVIPGVSSAIAAPALAGVPVTHRGLTQGFTVISGHVPPDHPDSTLDYAALARSGTTIVVLMGVRTLEAICAALVTGGLAPSTPAAVVADGSLSSQHVVRATVSTIAAHAAGVRPPAVAVIGDVADIDGLVDDADGTSR</sequence>
<dbReference type="GO" id="GO:0019354">
    <property type="term" value="P:siroheme biosynthetic process"/>
    <property type="evidence" value="ECO:0007669"/>
    <property type="project" value="InterPro"/>
</dbReference>
<dbReference type="Gene3D" id="3.40.1010.10">
    <property type="entry name" value="Cobalt-precorrin-4 Transmethylase, Domain 1"/>
    <property type="match status" value="1"/>
</dbReference>
<dbReference type="GO" id="GO:0032259">
    <property type="term" value="P:methylation"/>
    <property type="evidence" value="ECO:0007669"/>
    <property type="project" value="UniProtKB-KW"/>
</dbReference>
<keyword evidence="8" id="KW-1185">Reference proteome</keyword>
<dbReference type="EC" id="2.1.1.107" evidence="1"/>
<reference evidence="7 8" key="1">
    <citation type="submission" date="2018-08" db="EMBL/GenBank/DDBJ databases">
        <title>Aeromicrobium sp. M2KJ-4, whole genome shotgun sequence.</title>
        <authorList>
            <person name="Tuo L."/>
        </authorList>
    </citation>
    <scope>NUCLEOTIDE SEQUENCE [LARGE SCALE GENOMIC DNA]</scope>
    <source>
        <strain evidence="7 8">M2KJ-4</strain>
    </source>
</reference>
<dbReference type="OrthoDB" id="9815856at2"/>
<dbReference type="PANTHER" id="PTHR45790:SF3">
    <property type="entry name" value="S-ADENOSYL-L-METHIONINE-DEPENDENT UROPORPHYRINOGEN III METHYLTRANSFERASE, CHLOROPLASTIC"/>
    <property type="match status" value="1"/>
</dbReference>
<organism evidence="7 8">
    <name type="scientific">Aeromicrobium endophyticum</name>
    <dbReference type="NCBI Taxonomy" id="2292704"/>
    <lineage>
        <taxon>Bacteria</taxon>
        <taxon>Bacillati</taxon>
        <taxon>Actinomycetota</taxon>
        <taxon>Actinomycetes</taxon>
        <taxon>Propionibacteriales</taxon>
        <taxon>Nocardioidaceae</taxon>
        <taxon>Aeromicrobium</taxon>
    </lineage>
</organism>
<evidence type="ECO:0000256" key="3">
    <source>
        <dbReference type="ARBA" id="ARBA00022679"/>
    </source>
</evidence>
<gene>
    <name evidence="7" type="primary">cobA</name>
    <name evidence="7" type="ORF">DX116_03160</name>
</gene>
<dbReference type="InterPro" id="IPR000878">
    <property type="entry name" value="4pyrrol_Mease"/>
</dbReference>